<dbReference type="EnsemblProtists" id="EKX55370">
    <property type="protein sequence ID" value="EKX55370"/>
    <property type="gene ID" value="GUITHDRAFT_99152"/>
</dbReference>
<evidence type="ECO:0000313" key="1">
    <source>
        <dbReference type="EMBL" id="EKX55370.1"/>
    </source>
</evidence>
<dbReference type="EMBL" id="JH992965">
    <property type="protein sequence ID" value="EKX55370.1"/>
    <property type="molecule type" value="Genomic_DNA"/>
</dbReference>
<dbReference type="HOGENOM" id="CLU_805214_0_0_1"/>
<accession>L1K4I8</accession>
<gene>
    <name evidence="1" type="ORF">GUITHDRAFT_99152</name>
</gene>
<sequence>MYYFRHLDEQSIDWTIETNVLNGLMPCPADMLELHKKKVKVFSSALMEKSGRLSNWGDLLLCRVVRNLSYYLSGVPLVILPAWRWMPELIANQQYLFKSLRLSSAFSSSLSPPLTSVFDEHVRVDMSQPGTPYPFFQIAAPYFVRPAGHIQEWAKRISSSWPKDMKVVGIHVRAGIESDSQREVEHFFSHRASPAELHPTWIHCAYSAMNHETTMFRRDSVKGLTEKVVLEFSSGTAVSFLAKEVDRYTCQSVQTAMLDMTILSFSDLLVVSHYSTFTAWPVASSNASAFYAVSRDGDCFPLDSKEPFSESGELFRGNADCYTDKFTYQNSWSRPRQVHSRSATP</sequence>
<reference evidence="3" key="2">
    <citation type="submission" date="2012-11" db="EMBL/GenBank/DDBJ databases">
        <authorList>
            <person name="Kuo A."/>
            <person name="Curtis B.A."/>
            <person name="Tanifuji G."/>
            <person name="Burki F."/>
            <person name="Gruber A."/>
            <person name="Irimia M."/>
            <person name="Maruyama S."/>
            <person name="Arias M.C."/>
            <person name="Ball S.G."/>
            <person name="Gile G.H."/>
            <person name="Hirakawa Y."/>
            <person name="Hopkins J.F."/>
            <person name="Rensing S.A."/>
            <person name="Schmutz J."/>
            <person name="Symeonidi A."/>
            <person name="Elias M."/>
            <person name="Eveleigh R.J."/>
            <person name="Herman E.K."/>
            <person name="Klute M.J."/>
            <person name="Nakayama T."/>
            <person name="Obornik M."/>
            <person name="Reyes-Prieto A."/>
            <person name="Armbrust E.V."/>
            <person name="Aves S.J."/>
            <person name="Beiko R.G."/>
            <person name="Coutinho P."/>
            <person name="Dacks J.B."/>
            <person name="Durnford D.G."/>
            <person name="Fast N.M."/>
            <person name="Green B.R."/>
            <person name="Grisdale C."/>
            <person name="Hempe F."/>
            <person name="Henrissat B."/>
            <person name="Hoppner M.P."/>
            <person name="Ishida K.-I."/>
            <person name="Kim E."/>
            <person name="Koreny L."/>
            <person name="Kroth P.G."/>
            <person name="Liu Y."/>
            <person name="Malik S.-B."/>
            <person name="Maier U.G."/>
            <person name="McRose D."/>
            <person name="Mock T."/>
            <person name="Neilson J.A."/>
            <person name="Onodera N.T."/>
            <person name="Poole A.M."/>
            <person name="Pritham E.J."/>
            <person name="Richards T.A."/>
            <person name="Rocap G."/>
            <person name="Roy S.W."/>
            <person name="Sarai C."/>
            <person name="Schaack S."/>
            <person name="Shirato S."/>
            <person name="Slamovits C.H."/>
            <person name="Spencer D.F."/>
            <person name="Suzuki S."/>
            <person name="Worden A.Z."/>
            <person name="Zauner S."/>
            <person name="Barry K."/>
            <person name="Bell C."/>
            <person name="Bharti A.K."/>
            <person name="Crow J.A."/>
            <person name="Grimwood J."/>
            <person name="Kramer R."/>
            <person name="Lindquist E."/>
            <person name="Lucas S."/>
            <person name="Salamov A."/>
            <person name="McFadden G.I."/>
            <person name="Lane C.E."/>
            <person name="Keeling P.J."/>
            <person name="Gray M.W."/>
            <person name="Grigoriev I.V."/>
            <person name="Archibald J.M."/>
        </authorList>
    </citation>
    <scope>NUCLEOTIDE SEQUENCE</scope>
    <source>
        <strain evidence="3">CCMP2712</strain>
    </source>
</reference>
<dbReference type="AlphaFoldDB" id="L1K4I8"/>
<name>L1K4I8_GUITC</name>
<proteinExistence type="predicted"/>
<dbReference type="Proteomes" id="UP000011087">
    <property type="component" value="Unassembled WGS sequence"/>
</dbReference>
<dbReference type="KEGG" id="gtt:GUITHDRAFT_99152"/>
<dbReference type="GeneID" id="17312082"/>
<evidence type="ECO:0000313" key="3">
    <source>
        <dbReference type="Proteomes" id="UP000011087"/>
    </source>
</evidence>
<reference evidence="1 3" key="1">
    <citation type="journal article" date="2012" name="Nature">
        <title>Algal genomes reveal evolutionary mosaicism and the fate of nucleomorphs.</title>
        <authorList>
            <consortium name="DOE Joint Genome Institute"/>
            <person name="Curtis B.A."/>
            <person name="Tanifuji G."/>
            <person name="Burki F."/>
            <person name="Gruber A."/>
            <person name="Irimia M."/>
            <person name="Maruyama S."/>
            <person name="Arias M.C."/>
            <person name="Ball S.G."/>
            <person name="Gile G.H."/>
            <person name="Hirakawa Y."/>
            <person name="Hopkins J.F."/>
            <person name="Kuo A."/>
            <person name="Rensing S.A."/>
            <person name="Schmutz J."/>
            <person name="Symeonidi A."/>
            <person name="Elias M."/>
            <person name="Eveleigh R.J."/>
            <person name="Herman E.K."/>
            <person name="Klute M.J."/>
            <person name="Nakayama T."/>
            <person name="Obornik M."/>
            <person name="Reyes-Prieto A."/>
            <person name="Armbrust E.V."/>
            <person name="Aves S.J."/>
            <person name="Beiko R.G."/>
            <person name="Coutinho P."/>
            <person name="Dacks J.B."/>
            <person name="Durnford D.G."/>
            <person name="Fast N.M."/>
            <person name="Green B.R."/>
            <person name="Grisdale C.J."/>
            <person name="Hempel F."/>
            <person name="Henrissat B."/>
            <person name="Hoppner M.P."/>
            <person name="Ishida K."/>
            <person name="Kim E."/>
            <person name="Koreny L."/>
            <person name="Kroth P.G."/>
            <person name="Liu Y."/>
            <person name="Malik S.B."/>
            <person name="Maier U.G."/>
            <person name="McRose D."/>
            <person name="Mock T."/>
            <person name="Neilson J.A."/>
            <person name="Onodera N.T."/>
            <person name="Poole A.M."/>
            <person name="Pritham E.J."/>
            <person name="Richards T.A."/>
            <person name="Rocap G."/>
            <person name="Roy S.W."/>
            <person name="Sarai C."/>
            <person name="Schaack S."/>
            <person name="Shirato S."/>
            <person name="Slamovits C.H."/>
            <person name="Spencer D.F."/>
            <person name="Suzuki S."/>
            <person name="Worden A.Z."/>
            <person name="Zauner S."/>
            <person name="Barry K."/>
            <person name="Bell C."/>
            <person name="Bharti A.K."/>
            <person name="Crow J.A."/>
            <person name="Grimwood J."/>
            <person name="Kramer R."/>
            <person name="Lindquist E."/>
            <person name="Lucas S."/>
            <person name="Salamov A."/>
            <person name="McFadden G.I."/>
            <person name="Lane C.E."/>
            <person name="Keeling P.J."/>
            <person name="Gray M.W."/>
            <person name="Grigoriev I.V."/>
            <person name="Archibald J.M."/>
        </authorList>
    </citation>
    <scope>NUCLEOTIDE SEQUENCE</scope>
    <source>
        <strain evidence="1 3">CCMP2712</strain>
    </source>
</reference>
<reference evidence="2" key="3">
    <citation type="submission" date="2016-03" db="UniProtKB">
        <authorList>
            <consortium name="EnsemblProtists"/>
        </authorList>
    </citation>
    <scope>IDENTIFICATION</scope>
</reference>
<organism evidence="1">
    <name type="scientific">Guillardia theta (strain CCMP2712)</name>
    <name type="common">Cryptophyte</name>
    <dbReference type="NCBI Taxonomy" id="905079"/>
    <lineage>
        <taxon>Eukaryota</taxon>
        <taxon>Cryptophyceae</taxon>
        <taxon>Pyrenomonadales</taxon>
        <taxon>Geminigeraceae</taxon>
        <taxon>Guillardia</taxon>
    </lineage>
</organism>
<keyword evidence="3" id="KW-1185">Reference proteome</keyword>
<evidence type="ECO:0000313" key="2">
    <source>
        <dbReference type="EnsemblProtists" id="EKX55370"/>
    </source>
</evidence>
<dbReference type="RefSeq" id="XP_005842350.1">
    <property type="nucleotide sequence ID" value="XM_005842293.1"/>
</dbReference>
<protein>
    <submittedName>
        <fullName evidence="1 2">Uncharacterized protein</fullName>
    </submittedName>
</protein>
<dbReference type="PaxDb" id="55529-EKX55370"/>